<evidence type="ECO:0000256" key="1">
    <source>
        <dbReference type="ARBA" id="ARBA00022679"/>
    </source>
</evidence>
<sequence length="146" mass="15685">MRMEAMDADGLRQVETWLADDPVGGAVFGGFYGDAVRRWAPLLEAPTRFGRLVRDDAGPIGFVDLEILDAEAEITYYVAPDRRGQGLGHRTLALLVDLAREQGATSVHAGVEPANAASLATLRAVGFTDHGEDEYGDVELTLDLTA</sequence>
<dbReference type="Pfam" id="PF00583">
    <property type="entry name" value="Acetyltransf_1"/>
    <property type="match status" value="1"/>
</dbReference>
<evidence type="ECO:0000313" key="5">
    <source>
        <dbReference type="Proteomes" id="UP000549971"/>
    </source>
</evidence>
<dbReference type="AlphaFoldDB" id="A0A7W9JEH8"/>
<dbReference type="EMBL" id="JACHMY010000001">
    <property type="protein sequence ID" value="MBB5840681.1"/>
    <property type="molecule type" value="Genomic_DNA"/>
</dbReference>
<dbReference type="RefSeq" id="WP_184803217.1">
    <property type="nucleotide sequence ID" value="NZ_JACHMY010000001.1"/>
</dbReference>
<dbReference type="InterPro" id="IPR000182">
    <property type="entry name" value="GNAT_dom"/>
</dbReference>
<protein>
    <submittedName>
        <fullName evidence="4">RimJ/RimL family protein N-acetyltransferase</fullName>
    </submittedName>
</protein>
<name>A0A7W9JEH8_9ACTN</name>
<organism evidence="4 5">
    <name type="scientific">Kribbella italica</name>
    <dbReference type="NCBI Taxonomy" id="1540520"/>
    <lineage>
        <taxon>Bacteria</taxon>
        <taxon>Bacillati</taxon>
        <taxon>Actinomycetota</taxon>
        <taxon>Actinomycetes</taxon>
        <taxon>Propionibacteriales</taxon>
        <taxon>Kribbellaceae</taxon>
        <taxon>Kribbella</taxon>
    </lineage>
</organism>
<evidence type="ECO:0000256" key="2">
    <source>
        <dbReference type="ARBA" id="ARBA00023315"/>
    </source>
</evidence>
<comment type="caution">
    <text evidence="4">The sequence shown here is derived from an EMBL/GenBank/DDBJ whole genome shotgun (WGS) entry which is preliminary data.</text>
</comment>
<keyword evidence="1 4" id="KW-0808">Transferase</keyword>
<dbReference type="SUPFAM" id="SSF55729">
    <property type="entry name" value="Acyl-CoA N-acyltransferases (Nat)"/>
    <property type="match status" value="1"/>
</dbReference>
<dbReference type="InterPro" id="IPR050832">
    <property type="entry name" value="Bact_Acetyltransf"/>
</dbReference>
<keyword evidence="5" id="KW-1185">Reference proteome</keyword>
<reference evidence="4 5" key="1">
    <citation type="submission" date="2020-08" db="EMBL/GenBank/DDBJ databases">
        <title>Sequencing the genomes of 1000 actinobacteria strains.</title>
        <authorList>
            <person name="Klenk H.-P."/>
        </authorList>
    </citation>
    <scope>NUCLEOTIDE SEQUENCE [LARGE SCALE GENOMIC DNA]</scope>
    <source>
        <strain evidence="4 5">DSM 28967</strain>
    </source>
</reference>
<dbReference type="InterPro" id="IPR016181">
    <property type="entry name" value="Acyl_CoA_acyltransferase"/>
</dbReference>
<dbReference type="PROSITE" id="PS51186">
    <property type="entry name" value="GNAT"/>
    <property type="match status" value="1"/>
</dbReference>
<gene>
    <name evidence="4" type="ORF">HDA39_007415</name>
</gene>
<dbReference type="Gene3D" id="3.40.630.30">
    <property type="match status" value="1"/>
</dbReference>
<dbReference type="PANTHER" id="PTHR43877">
    <property type="entry name" value="AMINOALKYLPHOSPHONATE N-ACETYLTRANSFERASE-RELATED-RELATED"/>
    <property type="match status" value="1"/>
</dbReference>
<proteinExistence type="predicted"/>
<dbReference type="GO" id="GO:0016747">
    <property type="term" value="F:acyltransferase activity, transferring groups other than amino-acyl groups"/>
    <property type="evidence" value="ECO:0007669"/>
    <property type="project" value="InterPro"/>
</dbReference>
<accession>A0A7W9JEH8</accession>
<dbReference type="CDD" id="cd04301">
    <property type="entry name" value="NAT_SF"/>
    <property type="match status" value="1"/>
</dbReference>
<keyword evidence="2" id="KW-0012">Acyltransferase</keyword>
<feature type="domain" description="N-acetyltransferase" evidence="3">
    <location>
        <begin position="1"/>
        <end position="145"/>
    </location>
</feature>
<evidence type="ECO:0000313" key="4">
    <source>
        <dbReference type="EMBL" id="MBB5840681.1"/>
    </source>
</evidence>
<evidence type="ECO:0000259" key="3">
    <source>
        <dbReference type="PROSITE" id="PS51186"/>
    </source>
</evidence>
<dbReference type="Proteomes" id="UP000549971">
    <property type="component" value="Unassembled WGS sequence"/>
</dbReference>